<feature type="transmembrane region" description="Helical" evidence="2">
    <location>
        <begin position="362"/>
        <end position="385"/>
    </location>
</feature>
<keyword evidence="4" id="KW-1185">Reference proteome</keyword>
<keyword evidence="1" id="KW-0802">TPR repeat</keyword>
<gene>
    <name evidence="3" type="ORF">SteCoe_7283</name>
</gene>
<dbReference type="Proteomes" id="UP000187209">
    <property type="component" value="Unassembled WGS sequence"/>
</dbReference>
<keyword evidence="2" id="KW-0812">Transmembrane</keyword>
<accession>A0A1R2CMX7</accession>
<reference evidence="3 4" key="1">
    <citation type="submission" date="2016-11" db="EMBL/GenBank/DDBJ databases">
        <title>The macronuclear genome of Stentor coeruleus: a giant cell with tiny introns.</title>
        <authorList>
            <person name="Slabodnick M."/>
            <person name="Ruby J.G."/>
            <person name="Reiff S.B."/>
            <person name="Swart E.C."/>
            <person name="Gosai S."/>
            <person name="Prabakaran S."/>
            <person name="Witkowska E."/>
            <person name="Larue G.E."/>
            <person name="Fisher S."/>
            <person name="Freeman R.M."/>
            <person name="Gunawardena J."/>
            <person name="Chu W."/>
            <person name="Stover N.A."/>
            <person name="Gregory B.D."/>
            <person name="Nowacki M."/>
            <person name="Derisi J."/>
            <person name="Roy S.W."/>
            <person name="Marshall W.F."/>
            <person name="Sood P."/>
        </authorList>
    </citation>
    <scope>NUCLEOTIDE SEQUENCE [LARGE SCALE GENOMIC DNA]</scope>
    <source>
        <strain evidence="3">WM001</strain>
    </source>
</reference>
<evidence type="ECO:0000313" key="3">
    <source>
        <dbReference type="EMBL" id="OMJ90368.1"/>
    </source>
</evidence>
<protein>
    <submittedName>
        <fullName evidence="3">Uncharacterized protein</fullName>
    </submittedName>
</protein>
<organism evidence="3 4">
    <name type="scientific">Stentor coeruleus</name>
    <dbReference type="NCBI Taxonomy" id="5963"/>
    <lineage>
        <taxon>Eukaryota</taxon>
        <taxon>Sar</taxon>
        <taxon>Alveolata</taxon>
        <taxon>Ciliophora</taxon>
        <taxon>Postciliodesmatophora</taxon>
        <taxon>Heterotrichea</taxon>
        <taxon>Heterotrichida</taxon>
        <taxon>Stentoridae</taxon>
        <taxon>Stentor</taxon>
    </lineage>
</organism>
<proteinExistence type="predicted"/>
<name>A0A1R2CMX7_9CILI</name>
<dbReference type="InterPro" id="IPR019734">
    <property type="entry name" value="TPR_rpt"/>
</dbReference>
<keyword evidence="2" id="KW-0472">Membrane</keyword>
<comment type="caution">
    <text evidence="3">The sequence shown here is derived from an EMBL/GenBank/DDBJ whole genome shotgun (WGS) entry which is preliminary data.</text>
</comment>
<keyword evidence="2" id="KW-1133">Transmembrane helix</keyword>
<sequence>MFKYVKRIGKKLQNVTFCPLLLGIAICTIITLAMLYSRLITLVNDMQDILELREKVHIKIITQVRSQRISSLISNNKHNLKYLKALYEGIKSGIIIPSNNLTESYSVNVYDYINNDYEYTDPIIWLYPDEKADISDFPEYEYMKLYFIFLKNLNKGSSKQFGIIFSNGLEIRYPAINMSYIQHAKPCSEYQDYDSRCLIAYKNDTALISENFSLYYQYNLSLMLRDTDHTTVAYLPDSYFVIKQYDEDNYINIITDSTGSRTYLDSNKLIPEMFNYNVTLLLLTKGLEIEEGLSYNIIKEFQINDNQVIPIRGFNIEYIGTHTEVKIDSQNYSSSLLSLTLVNKNIALKDFRIFLDGIYNTIVIQVSVFLIFMTLGIFATCWLSISITNRVTNPLCTIEAYLRGSIPRMPKLEKNKEVNEIDKHLLKIEVIEQMIDPRFILHPNPSQRLENLKQIDSLFQNIKNNKGLAITKNLIGNIYLDNEEFEKAIELYKEALGEIDTLFHEIVAQEHAENKLTFEEKRYIKFRSGKETQGWDTEKSTLLSNMTERILQLCYAKIISLEYSLDSAYELRGEWKFILELQTKALQYYITSSNDYINMLKVLIDMAYVYHKLQYFHTALELLDIIYEELIKLNTEYTEQAKTNSKGCTVDIDITRLKRISVKVKDSNGRKLYFHVGGITFEKDILKQIVMYRRALIYYENERYHEAALYFTMTIEQGIWYDPEIRKLAIEKIYAIYCKFKILHDEPLLISLYDKGQMKKKSIIFCLCYDILNETSINEAVVSFVSEEIQSQNENFGAITAEIDSKFCMEVVERDYPGLDIENLISSVIYSGCTGHINDVVFTALKKLPNYTSEAIIVVISKNLHNNIGPTRIEDISEKLENTKLALITLDDVVPDDFLEMIFKNGLTLISRTSNVKQAFEELRTGLTLISRTSNVKQAFEELRKKHFQ</sequence>
<evidence type="ECO:0000256" key="2">
    <source>
        <dbReference type="SAM" id="Phobius"/>
    </source>
</evidence>
<evidence type="ECO:0000313" key="4">
    <source>
        <dbReference type="Proteomes" id="UP000187209"/>
    </source>
</evidence>
<feature type="transmembrane region" description="Helical" evidence="2">
    <location>
        <begin position="12"/>
        <end position="36"/>
    </location>
</feature>
<evidence type="ECO:0000256" key="1">
    <source>
        <dbReference type="PROSITE-ProRule" id="PRU00339"/>
    </source>
</evidence>
<dbReference type="PROSITE" id="PS50005">
    <property type="entry name" value="TPR"/>
    <property type="match status" value="1"/>
</dbReference>
<dbReference type="OrthoDB" id="294740at2759"/>
<dbReference type="SUPFAM" id="SSF48452">
    <property type="entry name" value="TPR-like"/>
    <property type="match status" value="1"/>
</dbReference>
<dbReference type="AlphaFoldDB" id="A0A1R2CMX7"/>
<feature type="repeat" description="TPR" evidence="1">
    <location>
        <begin position="469"/>
        <end position="502"/>
    </location>
</feature>
<dbReference type="InterPro" id="IPR011990">
    <property type="entry name" value="TPR-like_helical_dom_sf"/>
</dbReference>
<dbReference type="Gene3D" id="1.25.40.10">
    <property type="entry name" value="Tetratricopeptide repeat domain"/>
    <property type="match status" value="1"/>
</dbReference>
<dbReference type="EMBL" id="MPUH01000104">
    <property type="protein sequence ID" value="OMJ90368.1"/>
    <property type="molecule type" value="Genomic_DNA"/>
</dbReference>